<reference evidence="1 2" key="2">
    <citation type="submission" date="2018-09" db="EMBL/GenBank/DDBJ databases">
        <title>Complete Genome sequences of three Leptospira mayottensis isolates obtained from Tenrecid mammals endemic to the Malagasy region.</title>
        <authorList>
            <person name="Cordonin C."/>
            <person name="Toty C."/>
        </authorList>
    </citation>
    <scope>NUCLEOTIDE SEQUENCE [LARGE SCALE GENOMIC DNA]</scope>
    <source>
        <strain evidence="1 2">MDI222</strain>
    </source>
</reference>
<reference evidence="1 2" key="1">
    <citation type="submission" date="2018-06" db="EMBL/GenBank/DDBJ databases">
        <authorList>
            <person name="Tortosa P."/>
        </authorList>
    </citation>
    <scope>NUCLEOTIDE SEQUENCE [LARGE SCALE GENOMIC DNA]</scope>
    <source>
        <strain evidence="1 2">MDI222</strain>
    </source>
</reference>
<gene>
    <name evidence="1" type="ORF">DQM28_07740</name>
</gene>
<sequence length="75" mass="9050">MKYWRRIPRSNEPIFNHFRRAIEDRFVLKKVIYTGFLTLPRFRICHLHSSTDTSLSSTLKNSIFFQVFFGESCNF</sequence>
<proteinExistence type="predicted"/>
<evidence type="ECO:0000313" key="2">
    <source>
        <dbReference type="Proteomes" id="UP000258889"/>
    </source>
</evidence>
<dbReference type="EMBL" id="CP030144">
    <property type="protein sequence ID" value="AXR64130.1"/>
    <property type="molecule type" value="Genomic_DNA"/>
</dbReference>
<keyword evidence="2" id="KW-1185">Reference proteome</keyword>
<evidence type="ECO:0000313" key="1">
    <source>
        <dbReference type="EMBL" id="AXR64130.1"/>
    </source>
</evidence>
<dbReference type="Proteomes" id="UP000258889">
    <property type="component" value="Chromosome i"/>
</dbReference>
<protein>
    <submittedName>
        <fullName evidence="1">Uncharacterized protein</fullName>
    </submittedName>
</protein>
<name>A0ABM6YAP2_9LEPT</name>
<organism evidence="1 2">
    <name type="scientific">Leptospira mayottensis</name>
    <dbReference type="NCBI Taxonomy" id="1137606"/>
    <lineage>
        <taxon>Bacteria</taxon>
        <taxon>Pseudomonadati</taxon>
        <taxon>Spirochaetota</taxon>
        <taxon>Spirochaetia</taxon>
        <taxon>Leptospirales</taxon>
        <taxon>Leptospiraceae</taxon>
        <taxon>Leptospira</taxon>
    </lineage>
</organism>
<accession>A0ABM6YAP2</accession>